<dbReference type="InterPro" id="IPR008928">
    <property type="entry name" value="6-hairpin_glycosidase_sf"/>
</dbReference>
<evidence type="ECO:0000313" key="1">
    <source>
        <dbReference type="EMBL" id="SQI31158.1"/>
    </source>
</evidence>
<evidence type="ECO:0000313" key="2">
    <source>
        <dbReference type="Proteomes" id="UP000249091"/>
    </source>
</evidence>
<dbReference type="STRING" id="1219011.GCA_001895045_02992"/>
<proteinExistence type="predicted"/>
<dbReference type="InterPro" id="IPR012341">
    <property type="entry name" value="6hp_glycosidase-like_sf"/>
</dbReference>
<organism evidence="1 2">
    <name type="scientific">Rhodococcus coprophilus</name>
    <dbReference type="NCBI Taxonomy" id="38310"/>
    <lineage>
        <taxon>Bacteria</taxon>
        <taxon>Bacillati</taxon>
        <taxon>Actinomycetota</taxon>
        <taxon>Actinomycetes</taxon>
        <taxon>Mycobacteriales</taxon>
        <taxon>Nocardiaceae</taxon>
        <taxon>Rhodococcus</taxon>
    </lineage>
</organism>
<accession>A0A2X4U7D5</accession>
<dbReference type="GO" id="GO:0005975">
    <property type="term" value="P:carbohydrate metabolic process"/>
    <property type="evidence" value="ECO:0007669"/>
    <property type="project" value="InterPro"/>
</dbReference>
<reference evidence="1 2" key="1">
    <citation type="submission" date="2018-06" db="EMBL/GenBank/DDBJ databases">
        <authorList>
            <consortium name="Pathogen Informatics"/>
            <person name="Doyle S."/>
        </authorList>
    </citation>
    <scope>NUCLEOTIDE SEQUENCE [LARGE SCALE GENOMIC DNA]</scope>
    <source>
        <strain evidence="1 2">NCTC10994</strain>
    </source>
</reference>
<dbReference type="RefSeq" id="WP_072702052.1">
    <property type="nucleotide sequence ID" value="NZ_JAFBBL010000001.1"/>
</dbReference>
<dbReference type="EMBL" id="LS483468">
    <property type="protein sequence ID" value="SQI31158.1"/>
    <property type="molecule type" value="Genomic_DNA"/>
</dbReference>
<keyword evidence="2" id="KW-1185">Reference proteome</keyword>
<protein>
    <submittedName>
        <fullName evidence="1">Oligosaccharide amylase</fullName>
    </submittedName>
</protein>
<gene>
    <name evidence="1" type="ORF">NCTC10994_01899</name>
</gene>
<dbReference type="AlphaFoldDB" id="A0A2X4U7D5"/>
<name>A0A2X4U7D5_9NOCA</name>
<dbReference type="SUPFAM" id="SSF48208">
    <property type="entry name" value="Six-hairpin glycosidases"/>
    <property type="match status" value="1"/>
</dbReference>
<dbReference type="Proteomes" id="UP000249091">
    <property type="component" value="Chromosome 1"/>
</dbReference>
<dbReference type="KEGG" id="rcr:NCTC10994_01899"/>
<dbReference type="Gene3D" id="1.50.10.10">
    <property type="match status" value="1"/>
</dbReference>
<sequence>MPSVEGVLSEEQCLATGHAIAAMQERSGAIPWFPGGHTDPWDHVESAMALTVTGLRDEADAAFHWLRRTQRQDGSWPVRFDGGVPESGDIDSNFTAYIAVGVWHHHLVTGDRSFLEGMWPTVRRALDLVLDMQLADGSISWARGAGGMFDEALLTGCSSIHQSLYCGMRLADLVGDPQPEWEVALFRLGHTLRRHIEVFTPKPEFSMDWYYPILGGALRGPEAHERIRDRWTDFVVDGLGIRCVDHRPWVTGAETCELVLALDCLGDSARARELFADMQHLRDPDGSYWTGLVYTDGKRWPVEVSSWTSAAVILAADALSRTTGGNGVFRDAGTPTRYAGSDPCTEDCPVLV</sequence>